<feature type="domain" description="Transcriptional regulator DauR-like HTH" evidence="2">
    <location>
        <begin position="164"/>
        <end position="223"/>
    </location>
</feature>
<accession>A0A3A3GE38</accession>
<gene>
    <name evidence="3" type="ORF">DQX05_20580</name>
</gene>
<comment type="caution">
    <text evidence="3">The sequence shown here is derived from an EMBL/GenBank/DDBJ whole genome shotgun (WGS) entry which is preliminary data.</text>
</comment>
<dbReference type="InterPro" id="IPR013559">
    <property type="entry name" value="YheO"/>
</dbReference>
<dbReference type="EMBL" id="QYZD01000022">
    <property type="protein sequence ID" value="RJG21620.1"/>
    <property type="molecule type" value="Genomic_DNA"/>
</dbReference>
<evidence type="ECO:0000313" key="3">
    <source>
        <dbReference type="EMBL" id="RJG21620.1"/>
    </source>
</evidence>
<organism evidence="3 4">
    <name type="scientific">Paenibacillus thiaminolyticus</name>
    <name type="common">Bacillus thiaminolyticus</name>
    <dbReference type="NCBI Taxonomy" id="49283"/>
    <lineage>
        <taxon>Bacteria</taxon>
        <taxon>Bacillati</taxon>
        <taxon>Bacillota</taxon>
        <taxon>Bacilli</taxon>
        <taxon>Bacillales</taxon>
        <taxon>Paenibacillaceae</taxon>
        <taxon>Paenibacillus</taxon>
    </lineage>
</organism>
<dbReference type="Proteomes" id="UP000266177">
    <property type="component" value="Unassembled WGS sequence"/>
</dbReference>
<dbReference type="PANTHER" id="PTHR35568">
    <property type="entry name" value="TRANSCRIPTIONAL REGULATOR DAUR"/>
    <property type="match status" value="1"/>
</dbReference>
<protein>
    <recommendedName>
        <fullName evidence="5">YheO domain-containing protein</fullName>
    </recommendedName>
</protein>
<sequence length="234" mass="27016">MLMKKWEDIMNNKLEKYIPIVDFLAEILGRNSEVVLHDLSNLNHSIVAIRNNHISNRQVGAPATDLVLKILKENKHQDRHFISNYHGKTAGNKALKSSTFFIREKGELIGMICVNTDESLINNLEKIVEDIVYSYNKTNSKTQNIHDENIESENLSHSIEEMTRQIIHEITEEKGVKIEYLKQEDKLEIIRDLNNRGVFLLKGAVPEIANIMKTSESSIYRYLQIIKREEASTN</sequence>
<evidence type="ECO:0008006" key="5">
    <source>
        <dbReference type="Google" id="ProtNLM"/>
    </source>
</evidence>
<name>A0A3A3GE38_PANTH</name>
<dbReference type="Pfam" id="PF13309">
    <property type="entry name" value="HTH_22"/>
    <property type="match status" value="1"/>
</dbReference>
<dbReference type="Pfam" id="PF08348">
    <property type="entry name" value="PAS_6"/>
    <property type="match status" value="1"/>
</dbReference>
<dbReference type="PANTHER" id="PTHR35568:SF1">
    <property type="entry name" value="TRANSCRIPTIONAL REGULATOR DAUR"/>
    <property type="match status" value="1"/>
</dbReference>
<evidence type="ECO:0000259" key="2">
    <source>
        <dbReference type="Pfam" id="PF13309"/>
    </source>
</evidence>
<dbReference type="OrthoDB" id="9796595at2"/>
<evidence type="ECO:0000259" key="1">
    <source>
        <dbReference type="Pfam" id="PF08348"/>
    </source>
</evidence>
<dbReference type="InterPro" id="IPR039445">
    <property type="entry name" value="DauR-like_HTH"/>
</dbReference>
<dbReference type="InterPro" id="IPR039446">
    <property type="entry name" value="DauR-like"/>
</dbReference>
<dbReference type="AlphaFoldDB" id="A0A3A3GE38"/>
<proteinExistence type="predicted"/>
<evidence type="ECO:0000313" key="4">
    <source>
        <dbReference type="Proteomes" id="UP000266177"/>
    </source>
</evidence>
<reference evidence="3 4" key="1">
    <citation type="submission" date="2018-09" db="EMBL/GenBank/DDBJ databases">
        <title>Paenibacillus SK2017-BO5.</title>
        <authorList>
            <person name="Piskunova J.V."/>
            <person name="Dubiley S.A."/>
            <person name="Severinov K.V."/>
        </authorList>
    </citation>
    <scope>NUCLEOTIDE SEQUENCE [LARGE SCALE GENOMIC DNA]</scope>
    <source>
        <strain evidence="3 4">BO5</strain>
    </source>
</reference>
<feature type="domain" description="YheO-like" evidence="1">
    <location>
        <begin position="14"/>
        <end position="125"/>
    </location>
</feature>